<evidence type="ECO:0000259" key="3">
    <source>
        <dbReference type="PROSITE" id="PS50853"/>
    </source>
</evidence>
<dbReference type="RefSeq" id="WP_209978106.1">
    <property type="nucleotide sequence ID" value="NZ_JAGGLB010000043.1"/>
</dbReference>
<gene>
    <name evidence="5" type="ORF">J2Z66_007686</name>
</gene>
<dbReference type="PANTHER" id="PTHR47406:SF2">
    <property type="entry name" value="ALPHA GLUCURONIDASE N-TERMINAL DOMAIN-CONTAINING PROTEIN"/>
    <property type="match status" value="1"/>
</dbReference>
<dbReference type="InterPro" id="IPR036116">
    <property type="entry name" value="FN3_sf"/>
</dbReference>
<evidence type="ECO:0000256" key="1">
    <source>
        <dbReference type="ARBA" id="ARBA00022801"/>
    </source>
</evidence>
<dbReference type="InterPro" id="IPR003961">
    <property type="entry name" value="FN3_dom"/>
</dbReference>
<organism evidence="5 6">
    <name type="scientific">Paenibacillus eucommiae</name>
    <dbReference type="NCBI Taxonomy" id="1355755"/>
    <lineage>
        <taxon>Bacteria</taxon>
        <taxon>Bacillati</taxon>
        <taxon>Bacillota</taxon>
        <taxon>Bacilli</taxon>
        <taxon>Bacillales</taxon>
        <taxon>Paenibacillaceae</taxon>
        <taxon>Paenibacillus</taxon>
    </lineage>
</organism>
<dbReference type="PROSITE" id="PS51272">
    <property type="entry name" value="SLH"/>
    <property type="match status" value="3"/>
</dbReference>
<keyword evidence="2" id="KW-0732">Signal</keyword>
<dbReference type="InterPro" id="IPR032287">
    <property type="entry name" value="DUF4838"/>
</dbReference>
<feature type="domain" description="SLH" evidence="4">
    <location>
        <begin position="1410"/>
        <end position="1473"/>
    </location>
</feature>
<evidence type="ECO:0000256" key="2">
    <source>
        <dbReference type="SAM" id="SignalP"/>
    </source>
</evidence>
<dbReference type="Gene3D" id="2.60.40.10">
    <property type="entry name" value="Immunoglobulins"/>
    <property type="match status" value="2"/>
</dbReference>
<dbReference type="InterPro" id="IPR029018">
    <property type="entry name" value="Hex-like_dom2"/>
</dbReference>
<dbReference type="Gene3D" id="3.30.379.10">
    <property type="entry name" value="Chitobiase/beta-hexosaminidase domain 2-like"/>
    <property type="match status" value="1"/>
</dbReference>
<proteinExistence type="predicted"/>
<dbReference type="SUPFAM" id="SSF55545">
    <property type="entry name" value="beta-N-acetylhexosaminidase-like domain"/>
    <property type="match status" value="1"/>
</dbReference>
<feature type="signal peptide" evidence="2">
    <location>
        <begin position="1"/>
        <end position="41"/>
    </location>
</feature>
<dbReference type="CDD" id="cd00063">
    <property type="entry name" value="FN3"/>
    <property type="match status" value="2"/>
</dbReference>
<feature type="domain" description="Fibronectin type-III" evidence="3">
    <location>
        <begin position="1101"/>
        <end position="1188"/>
    </location>
</feature>
<dbReference type="Pfam" id="PF00395">
    <property type="entry name" value="SLH"/>
    <property type="match status" value="3"/>
</dbReference>
<dbReference type="PROSITE" id="PS50853">
    <property type="entry name" value="FN3"/>
    <property type="match status" value="2"/>
</dbReference>
<sequence>MKSMKGMKGMESMKAFKVKNFLVITVMFVLMACVSTSAAFAADPEPLTIISNGTSEYVIEVRSNATQVELTAADELQDYLEQVSGVTLPIVPESGTPDKSFLIGPTAFAVTNGVNPTGEEEWAIKRIDNKIIITGGSQRGTLYGVYHFLEDVIGVRWWNIWEEYVPSESVIQVDQLDLAGEPAFGYRDMYINAFAYISSNTYILNDPTVMSDIKEAHSNFYVRNRLNGQFGFAPAEYGGTVSFGPPYFVHTASWYFNPADYIATHPEYFATVGGVPGGQLCLENTELQNLFAEKLIDHIENSYLVADQAGLPRPTMFDISQNDAHGGVCAGSTNQYDDTTLNLMFVNNIADKVALVYPEVKIETLAYMHYIDPPATVVPRDNVVIRFADLDRDNLHSLSHPNNSQTLSKLNAWQAISNELMVWQYGIDFQASGPLPSMYTYKEDFQLYRNLGMTGIFFEDESPITKDMWDMKVWMQAKLMENPDLNLEDLMTDFTDGYYGPAGSYVMEYLEKSKELADETTQRNDYFTTRTAAFSYFTADFVAWAQAKFDSAEQLVENDPVLLRRLNHARSSLDRLIILKYLDFAKDASENNIDLQAANVSRKKSAIRLIQTLNDQKALRFESSTVYAMTGSYAGDADAEINLYQSYTTLEDPVYRDTADGVFEFHASDLRLWMAPGYGMSIVSDVYSPTQSAVKVTFADLTPERRAMFEPLGSGAPFPVGIYNVATAETRNDTGVSLDLSSSEYKLYKIYDSIPLNSTDFIYIYPAWVIQKDLDVVVTEPGLLYDVYVSVRAEGPTFGGAGADALYLDKLVFVVDNGGALPSELAGIPQGDIHEYASERFNLYTPSGGVKLVNDEDSLTKRAARVKLADFATEQERALHYVTENIPMPFGLYNPLTQGNRFIKDIYPGDIVPDEYKLYKIDDVTFTVNDYLYLFRSWNVSLPLEASLRSDPNQHYDIYVSMKFQGEAYGGDSSKDDAVFIDRIFIVKTDPEEPEVPLSAPGELAGVGSSDSSISLTWTAPANNTNIAGYNVYRNDEKVNMNTVTGTTYQDAGLSADTTYSYYVKAYDVSGTESAASNTISVKTQAAGGGNGGTPETRPAAPVELAGTATSASAISLTWTAPANNANITGYNVYRNNEKVNMNTVTGTTYQDTGLSADTTYNYYVKAYDLSGTESEASSTISVKTLVSQSSGGNVNNGNNGVSSGAVLPKDGEATIPSGAAGKVNLGKMITISVPAGAADTELKLTIKEVLETAKLLSEQDVLLSPIFEVLKNIKDDFKKPVTLSIVFNPKSLKDNQTAAIFYYDESKKLWVKVGGQVQGDVVTASVDHFTKFAVFAVDKPKVITEEEEQNKTFLDIAGHWAEAGIQRAIAAGMINGYLDGSFKPDHAVTRAEFTVMLVNALKIDVEAEPVHFTDKDAIGDWAESAIAQAAHVGLIHGYEDGSFRPNDPINRAQMAVIIANALGNEVAAPNAASGFADEKDIPAWAKGAVNTVNQLGIIQGRSGNQFVSNAAATRAEAITVLLRMLDLKDK</sequence>
<accession>A0ABS4J862</accession>
<feature type="chain" id="PRO_5046738855" evidence="2">
    <location>
        <begin position="42"/>
        <end position="1531"/>
    </location>
</feature>
<dbReference type="InterPro" id="IPR001119">
    <property type="entry name" value="SLH_dom"/>
</dbReference>
<reference evidence="5 6" key="1">
    <citation type="submission" date="2021-03" db="EMBL/GenBank/DDBJ databases">
        <title>Genomic Encyclopedia of Type Strains, Phase IV (KMG-IV): sequencing the most valuable type-strain genomes for metagenomic binning, comparative biology and taxonomic classification.</title>
        <authorList>
            <person name="Goeker M."/>
        </authorList>
    </citation>
    <scope>NUCLEOTIDE SEQUENCE [LARGE SCALE GENOMIC DNA]</scope>
    <source>
        <strain evidence="5 6">DSM 26048</strain>
    </source>
</reference>
<feature type="domain" description="SLH" evidence="4">
    <location>
        <begin position="1349"/>
        <end position="1409"/>
    </location>
</feature>
<dbReference type="Pfam" id="PF00041">
    <property type="entry name" value="fn3"/>
    <property type="match status" value="2"/>
</dbReference>
<dbReference type="Gene3D" id="2.60.220.30">
    <property type="match status" value="1"/>
</dbReference>
<dbReference type="Pfam" id="PF16126">
    <property type="entry name" value="DUF4838"/>
    <property type="match status" value="1"/>
</dbReference>
<dbReference type="PANTHER" id="PTHR47406">
    <property type="entry name" value="COAGULATION FACTOR 5/8 TYPE, C-TERMINAL"/>
    <property type="match status" value="1"/>
</dbReference>
<dbReference type="PROSITE" id="PS51257">
    <property type="entry name" value="PROKAR_LIPOPROTEIN"/>
    <property type="match status" value="1"/>
</dbReference>
<dbReference type="SUPFAM" id="SSF49265">
    <property type="entry name" value="Fibronectin type III"/>
    <property type="match status" value="1"/>
</dbReference>
<dbReference type="EMBL" id="JAGGLB010000043">
    <property type="protein sequence ID" value="MBP1996042.1"/>
    <property type="molecule type" value="Genomic_DNA"/>
</dbReference>
<name>A0ABS4J862_9BACL</name>
<dbReference type="InterPro" id="IPR013783">
    <property type="entry name" value="Ig-like_fold"/>
</dbReference>
<feature type="domain" description="Fibronectin type-III" evidence="3">
    <location>
        <begin position="1000"/>
        <end position="1087"/>
    </location>
</feature>
<evidence type="ECO:0000313" key="5">
    <source>
        <dbReference type="EMBL" id="MBP1996042.1"/>
    </source>
</evidence>
<keyword evidence="1" id="KW-0378">Hydrolase</keyword>
<protein>
    <submittedName>
        <fullName evidence="5">Chitodextrinase</fullName>
    </submittedName>
</protein>
<evidence type="ECO:0000259" key="4">
    <source>
        <dbReference type="PROSITE" id="PS51272"/>
    </source>
</evidence>
<dbReference type="Proteomes" id="UP001519287">
    <property type="component" value="Unassembled WGS sequence"/>
</dbReference>
<evidence type="ECO:0000313" key="6">
    <source>
        <dbReference type="Proteomes" id="UP001519287"/>
    </source>
</evidence>
<comment type="caution">
    <text evidence="5">The sequence shown here is derived from an EMBL/GenBank/DDBJ whole genome shotgun (WGS) entry which is preliminary data.</text>
</comment>
<dbReference type="SMART" id="SM00060">
    <property type="entry name" value="FN3"/>
    <property type="match status" value="2"/>
</dbReference>
<feature type="domain" description="SLH" evidence="4">
    <location>
        <begin position="1476"/>
        <end position="1531"/>
    </location>
</feature>
<keyword evidence="6" id="KW-1185">Reference proteome</keyword>